<reference evidence="1" key="1">
    <citation type="journal article" date="2015" name="Nature">
        <title>Complex archaea that bridge the gap between prokaryotes and eukaryotes.</title>
        <authorList>
            <person name="Spang A."/>
            <person name="Saw J.H."/>
            <person name="Jorgensen S.L."/>
            <person name="Zaremba-Niedzwiedzka K."/>
            <person name="Martijn J."/>
            <person name="Lind A.E."/>
            <person name="van Eijk R."/>
            <person name="Schleper C."/>
            <person name="Guy L."/>
            <person name="Ettema T.J."/>
        </authorList>
    </citation>
    <scope>NUCLEOTIDE SEQUENCE</scope>
</reference>
<dbReference type="EMBL" id="LAZR01010131">
    <property type="protein sequence ID" value="KKM68654.1"/>
    <property type="molecule type" value="Genomic_DNA"/>
</dbReference>
<gene>
    <name evidence="1" type="ORF">LCGC14_1458720</name>
</gene>
<proteinExistence type="predicted"/>
<sequence>MKRPRVVTICGSTRFADQHAIARWEMEKTGEVICLMINYLPAVYGESIGLKHTDHFGEQLGLKELLDELHFRKIDLSDEVYVVNVDGYIGESTRREMAYAMAQGKPIRFMHPNSGEYWLGCHSHEMGQLVAEFTAATAP</sequence>
<comment type="caution">
    <text evidence="1">The sequence shown here is derived from an EMBL/GenBank/DDBJ whole genome shotgun (WGS) entry which is preliminary data.</text>
</comment>
<name>A0A0F9JFN9_9ZZZZ</name>
<dbReference type="AlphaFoldDB" id="A0A0F9JFN9"/>
<accession>A0A0F9JFN9</accession>
<organism evidence="1">
    <name type="scientific">marine sediment metagenome</name>
    <dbReference type="NCBI Taxonomy" id="412755"/>
    <lineage>
        <taxon>unclassified sequences</taxon>
        <taxon>metagenomes</taxon>
        <taxon>ecological metagenomes</taxon>
    </lineage>
</organism>
<evidence type="ECO:0000313" key="1">
    <source>
        <dbReference type="EMBL" id="KKM68654.1"/>
    </source>
</evidence>
<protein>
    <submittedName>
        <fullName evidence="1">Uncharacterized protein</fullName>
    </submittedName>
</protein>